<dbReference type="Proteomes" id="UP000765509">
    <property type="component" value="Unassembled WGS sequence"/>
</dbReference>
<organism evidence="1 2">
    <name type="scientific">Austropuccinia psidii MF-1</name>
    <dbReference type="NCBI Taxonomy" id="1389203"/>
    <lineage>
        <taxon>Eukaryota</taxon>
        <taxon>Fungi</taxon>
        <taxon>Dikarya</taxon>
        <taxon>Basidiomycota</taxon>
        <taxon>Pucciniomycotina</taxon>
        <taxon>Pucciniomycetes</taxon>
        <taxon>Pucciniales</taxon>
        <taxon>Sphaerophragmiaceae</taxon>
        <taxon>Austropuccinia</taxon>
    </lineage>
</organism>
<gene>
    <name evidence="1" type="ORF">O181_009868</name>
</gene>
<proteinExistence type="predicted"/>
<comment type="caution">
    <text evidence="1">The sequence shown here is derived from an EMBL/GenBank/DDBJ whole genome shotgun (WGS) entry which is preliminary data.</text>
</comment>
<dbReference type="EMBL" id="AVOT02002380">
    <property type="protein sequence ID" value="MBW0470153.1"/>
    <property type="molecule type" value="Genomic_DNA"/>
</dbReference>
<evidence type="ECO:0000313" key="2">
    <source>
        <dbReference type="Proteomes" id="UP000765509"/>
    </source>
</evidence>
<dbReference type="AlphaFoldDB" id="A0A9Q3GJU2"/>
<sequence length="89" mass="10560">MSQYSEKTQKTFAELVESHERMKKLTASIDKIVKNLQEGHAQLSKGSEETNQRLDIVFEEQHHIRRDKDCLNQYIKKLFSVYHNMKPQP</sequence>
<name>A0A9Q3GJU2_9BASI</name>
<accession>A0A9Q3GJU2</accession>
<reference evidence="1" key="1">
    <citation type="submission" date="2021-03" db="EMBL/GenBank/DDBJ databases">
        <title>Draft genome sequence of rust myrtle Austropuccinia psidii MF-1, a brazilian biotype.</title>
        <authorList>
            <person name="Quecine M.C."/>
            <person name="Pachon D.M.R."/>
            <person name="Bonatelli M.L."/>
            <person name="Correr F.H."/>
            <person name="Franceschini L.M."/>
            <person name="Leite T.F."/>
            <person name="Margarido G.R.A."/>
            <person name="Almeida C.A."/>
            <person name="Ferrarezi J.A."/>
            <person name="Labate C.A."/>
        </authorList>
    </citation>
    <scope>NUCLEOTIDE SEQUENCE</scope>
    <source>
        <strain evidence="1">MF-1</strain>
    </source>
</reference>
<keyword evidence="2" id="KW-1185">Reference proteome</keyword>
<evidence type="ECO:0000313" key="1">
    <source>
        <dbReference type="EMBL" id="MBW0470153.1"/>
    </source>
</evidence>
<protein>
    <submittedName>
        <fullName evidence="1">Uncharacterized protein</fullName>
    </submittedName>
</protein>